<evidence type="ECO:0000313" key="2">
    <source>
        <dbReference type="Proteomes" id="UP001501705"/>
    </source>
</evidence>
<organism evidence="1 2">
    <name type="scientific">Kribbella hippodromi</name>
    <dbReference type="NCBI Taxonomy" id="434347"/>
    <lineage>
        <taxon>Bacteria</taxon>
        <taxon>Bacillati</taxon>
        <taxon>Actinomycetota</taxon>
        <taxon>Actinomycetes</taxon>
        <taxon>Propionibacteriales</taxon>
        <taxon>Kribbellaceae</taxon>
        <taxon>Kribbella</taxon>
    </lineage>
</organism>
<keyword evidence="2" id="KW-1185">Reference proteome</keyword>
<protein>
    <submittedName>
        <fullName evidence="1">Uncharacterized protein</fullName>
    </submittedName>
</protein>
<gene>
    <name evidence="1" type="ORF">GCM10009804_38560</name>
</gene>
<comment type="caution">
    <text evidence="1">The sequence shown here is derived from an EMBL/GenBank/DDBJ whole genome shotgun (WGS) entry which is preliminary data.</text>
</comment>
<name>A0ABN2DIR3_9ACTN</name>
<dbReference type="Proteomes" id="UP001501705">
    <property type="component" value="Unassembled WGS sequence"/>
</dbReference>
<evidence type="ECO:0000313" key="1">
    <source>
        <dbReference type="EMBL" id="GAA1578309.1"/>
    </source>
</evidence>
<reference evidence="1 2" key="1">
    <citation type="journal article" date="2019" name="Int. J. Syst. Evol. Microbiol.">
        <title>The Global Catalogue of Microorganisms (GCM) 10K type strain sequencing project: providing services to taxonomists for standard genome sequencing and annotation.</title>
        <authorList>
            <consortium name="The Broad Institute Genomics Platform"/>
            <consortium name="The Broad Institute Genome Sequencing Center for Infectious Disease"/>
            <person name="Wu L."/>
            <person name="Ma J."/>
        </authorList>
    </citation>
    <scope>NUCLEOTIDE SEQUENCE [LARGE SCALE GENOMIC DNA]</scope>
    <source>
        <strain evidence="1 2">JCM 15572</strain>
    </source>
</reference>
<sequence>MDMRFDQEMLGRPLLTRVHQAARTGETLGMEAGAQAVRPVQGHLKIVSGRLNIGNAVFWCGF</sequence>
<accession>A0ABN2DIR3</accession>
<proteinExistence type="predicted"/>
<dbReference type="EMBL" id="BAAAPH010000011">
    <property type="protein sequence ID" value="GAA1578309.1"/>
    <property type="molecule type" value="Genomic_DNA"/>
</dbReference>